<dbReference type="Proteomes" id="UP000708148">
    <property type="component" value="Unassembled WGS sequence"/>
</dbReference>
<reference evidence="1" key="1">
    <citation type="submission" date="2020-12" db="EMBL/GenBank/DDBJ databases">
        <authorList>
            <person name="Iha C."/>
        </authorList>
    </citation>
    <scope>NUCLEOTIDE SEQUENCE</scope>
</reference>
<dbReference type="EMBL" id="CAJHUC010002305">
    <property type="protein sequence ID" value="CAD7703565.1"/>
    <property type="molecule type" value="Genomic_DNA"/>
</dbReference>
<proteinExistence type="predicted"/>
<dbReference type="AlphaFoldDB" id="A0A8S1J7A7"/>
<keyword evidence="2" id="KW-1185">Reference proteome</keyword>
<feature type="non-terminal residue" evidence="1">
    <location>
        <position position="1"/>
    </location>
</feature>
<name>A0A8S1J7A7_9CHLO</name>
<sequence>VSPEGQMCDQMSKLHESMNTCTKELTYSLLSFQWMLRDMINSGIQGTRAAVARREMESILVKASRQLVYSINTTLNIIVRRSTMDVLKSMAVLKLCKDLPHGLKQIQNSLQDLPESINGVLEKGHEQEYFFEEWEMLRYKATNVPWRSQR</sequence>
<evidence type="ECO:0000313" key="1">
    <source>
        <dbReference type="EMBL" id="CAD7703565.1"/>
    </source>
</evidence>
<protein>
    <submittedName>
        <fullName evidence="1">Uncharacterized protein</fullName>
    </submittedName>
</protein>
<organism evidence="1 2">
    <name type="scientific">Ostreobium quekettii</name>
    <dbReference type="NCBI Taxonomy" id="121088"/>
    <lineage>
        <taxon>Eukaryota</taxon>
        <taxon>Viridiplantae</taxon>
        <taxon>Chlorophyta</taxon>
        <taxon>core chlorophytes</taxon>
        <taxon>Ulvophyceae</taxon>
        <taxon>TCBD clade</taxon>
        <taxon>Bryopsidales</taxon>
        <taxon>Ostreobineae</taxon>
        <taxon>Ostreobiaceae</taxon>
        <taxon>Ostreobium</taxon>
    </lineage>
</organism>
<accession>A0A8S1J7A7</accession>
<gene>
    <name evidence="1" type="ORF">OSTQU699_LOCUS8922</name>
</gene>
<feature type="non-terminal residue" evidence="1">
    <location>
        <position position="150"/>
    </location>
</feature>
<evidence type="ECO:0000313" key="2">
    <source>
        <dbReference type="Proteomes" id="UP000708148"/>
    </source>
</evidence>
<comment type="caution">
    <text evidence="1">The sequence shown here is derived from an EMBL/GenBank/DDBJ whole genome shotgun (WGS) entry which is preliminary data.</text>
</comment>